<gene>
    <name evidence="2" type="ORF">VZT92_015306</name>
</gene>
<protein>
    <submittedName>
        <fullName evidence="2">Uncharacterized protein</fullName>
    </submittedName>
</protein>
<evidence type="ECO:0000313" key="2">
    <source>
        <dbReference type="EMBL" id="KAK9526620.1"/>
    </source>
</evidence>
<sequence>MRLLQGPKARRRQTAQGGCCTRACTASSVPWTWVTLGRKDLKDIQEEVLCSDTFNTAVRKRSDGDSGMTFAAVNGSVKTGAADPKEVGCESTLKRRTPQRRPALSSVVNQRSPLMVSLLPSPKEQSPHLFPGSRARRRSPPLQAERCDTEALTEELNQQLASGSFGILGKPLRQFSRSTLIPYGEEKHNRVEDDNNERHSDVNDGENRSRHPRPSEAATSDTD</sequence>
<evidence type="ECO:0000313" key="3">
    <source>
        <dbReference type="Proteomes" id="UP001488805"/>
    </source>
</evidence>
<feature type="region of interest" description="Disordered" evidence="1">
    <location>
        <begin position="118"/>
        <end position="146"/>
    </location>
</feature>
<proteinExistence type="predicted"/>
<accession>A0AAW1EXI6</accession>
<name>A0AAW1EXI6_ZOAVI</name>
<dbReference type="GO" id="GO:0019902">
    <property type="term" value="F:phosphatase binding"/>
    <property type="evidence" value="ECO:0007669"/>
    <property type="project" value="InterPro"/>
</dbReference>
<dbReference type="AlphaFoldDB" id="A0AAW1EXI6"/>
<comment type="caution">
    <text evidence="2">The sequence shown here is derived from an EMBL/GenBank/DDBJ whole genome shotgun (WGS) entry which is preliminary data.</text>
</comment>
<feature type="compositionally biased region" description="Basic and acidic residues" evidence="1">
    <location>
        <begin position="184"/>
        <end position="209"/>
    </location>
</feature>
<dbReference type="PANTHER" id="PTHR21055:SF3">
    <property type="entry name" value="PROTEIN PHOSPHATASE 1 REGULATORY SUBUNIT 36"/>
    <property type="match status" value="1"/>
</dbReference>
<reference evidence="2 3" key="1">
    <citation type="journal article" date="2024" name="Genome Biol. Evol.">
        <title>Chromosome-level genome assembly of the viviparous eelpout Zoarces viviparus.</title>
        <authorList>
            <person name="Fuhrmann N."/>
            <person name="Brasseur M.V."/>
            <person name="Bakowski C.E."/>
            <person name="Podsiadlowski L."/>
            <person name="Prost S."/>
            <person name="Krehenwinkel H."/>
            <person name="Mayer C."/>
        </authorList>
    </citation>
    <scope>NUCLEOTIDE SEQUENCE [LARGE SCALE GENOMIC DNA]</scope>
    <source>
        <strain evidence="2">NO-MEL_2022_Ind0_liver</strain>
    </source>
</reference>
<organism evidence="2 3">
    <name type="scientific">Zoarces viviparus</name>
    <name type="common">Viviparous eelpout</name>
    <name type="synonym">Blennius viviparus</name>
    <dbReference type="NCBI Taxonomy" id="48416"/>
    <lineage>
        <taxon>Eukaryota</taxon>
        <taxon>Metazoa</taxon>
        <taxon>Chordata</taxon>
        <taxon>Craniata</taxon>
        <taxon>Vertebrata</taxon>
        <taxon>Euteleostomi</taxon>
        <taxon>Actinopterygii</taxon>
        <taxon>Neopterygii</taxon>
        <taxon>Teleostei</taxon>
        <taxon>Neoteleostei</taxon>
        <taxon>Acanthomorphata</taxon>
        <taxon>Eupercaria</taxon>
        <taxon>Perciformes</taxon>
        <taxon>Cottioidei</taxon>
        <taxon>Zoarcales</taxon>
        <taxon>Zoarcidae</taxon>
        <taxon>Zoarcinae</taxon>
        <taxon>Zoarces</taxon>
    </lineage>
</organism>
<dbReference type="Proteomes" id="UP001488805">
    <property type="component" value="Unassembled WGS sequence"/>
</dbReference>
<dbReference type="EMBL" id="JBCEZU010000123">
    <property type="protein sequence ID" value="KAK9526620.1"/>
    <property type="molecule type" value="Genomic_DNA"/>
</dbReference>
<evidence type="ECO:0000256" key="1">
    <source>
        <dbReference type="SAM" id="MobiDB-lite"/>
    </source>
</evidence>
<feature type="region of interest" description="Disordered" evidence="1">
    <location>
        <begin position="181"/>
        <end position="223"/>
    </location>
</feature>
<keyword evidence="3" id="KW-1185">Reference proteome</keyword>
<dbReference type="InterPro" id="IPR026142">
    <property type="entry name" value="Pro_pase_1_reg_su_36"/>
</dbReference>
<dbReference type="PANTHER" id="PTHR21055">
    <property type="entry name" value="PROTEIN PHOSPHATASE 1 REGULATORY SUBUNIT 36"/>
    <property type="match status" value="1"/>
</dbReference>